<protein>
    <recommendedName>
        <fullName evidence="4">Leo1-domain-containing protein</fullName>
    </recommendedName>
</protein>
<feature type="compositionally biased region" description="Basic and acidic residues" evidence="1">
    <location>
        <begin position="43"/>
        <end position="60"/>
    </location>
</feature>
<dbReference type="OrthoDB" id="20844at2759"/>
<dbReference type="GO" id="GO:1990269">
    <property type="term" value="F:RNA polymerase II C-terminal domain phosphoserine binding"/>
    <property type="evidence" value="ECO:0007669"/>
    <property type="project" value="TreeGrafter"/>
</dbReference>
<dbReference type="GO" id="GO:0016593">
    <property type="term" value="C:Cdc73/Paf1 complex"/>
    <property type="evidence" value="ECO:0007669"/>
    <property type="project" value="InterPro"/>
</dbReference>
<dbReference type="EMBL" id="ML119058">
    <property type="protein sequence ID" value="ROT36871.1"/>
    <property type="molecule type" value="Genomic_DNA"/>
</dbReference>
<sequence>MSDSEELNEIPEDAGSDLFGETDDEDILPRSERGAGSDEDEAREGRGEAGDDDDEKRVGSDDDEDRQSVDVQNKVVESVEVQRHRVPKTGDGTLRSFRVPKFIRILPELYDRGTFEPTEADIANAKAENPKADIRVRKDPATGQLQSNALLHRWSDGSLTLSIGDEHFEVSSKMLAPPLDKAYQELQDGHYYAAAPNLSSNHYMMVGHVSEQYAVRPGKEVEDDALAKLAERMAAASRGVHEADMIIKTVKDPELQKRQAEQAEKERMKAQRRRETTQARQEGGAGAGARYGRSGGAGALSIGDLEGRKAGGGSRKRGASGVGAGGRAKRRRPEYDSDDDLPSGARRAGDDYDLGDDFIAPSDEDLSDEGGGDDDDDEEEEEVLDDEDEDEAPRKKRRRSVESEDEDAEGDLDDEVAAESTSRARRRPVIHDEDDE</sequence>
<organism evidence="2 3">
    <name type="scientific">Sodiomyces alkalinus (strain CBS 110278 / VKM F-3762 / F11)</name>
    <name type="common">Alkaliphilic filamentous fungus</name>
    <dbReference type="NCBI Taxonomy" id="1314773"/>
    <lineage>
        <taxon>Eukaryota</taxon>
        <taxon>Fungi</taxon>
        <taxon>Dikarya</taxon>
        <taxon>Ascomycota</taxon>
        <taxon>Pezizomycotina</taxon>
        <taxon>Sordariomycetes</taxon>
        <taxon>Hypocreomycetidae</taxon>
        <taxon>Glomerellales</taxon>
        <taxon>Plectosphaerellaceae</taxon>
        <taxon>Sodiomyces</taxon>
    </lineage>
</organism>
<evidence type="ECO:0000313" key="2">
    <source>
        <dbReference type="EMBL" id="ROT36871.1"/>
    </source>
</evidence>
<feature type="compositionally biased region" description="Basic and acidic residues" evidence="1">
    <location>
        <begin position="27"/>
        <end position="36"/>
    </location>
</feature>
<feature type="compositionally biased region" description="Basic and acidic residues" evidence="1">
    <location>
        <begin position="251"/>
        <end position="277"/>
    </location>
</feature>
<reference evidence="2 3" key="1">
    <citation type="journal article" date="2018" name="Mol. Ecol.">
        <title>The obligate alkalophilic soda-lake fungus Sodiomyces alkalinus has shifted to a protein diet.</title>
        <authorList>
            <person name="Grum-Grzhimaylo A.A."/>
            <person name="Falkoski D.L."/>
            <person name="van den Heuvel J."/>
            <person name="Valero-Jimenez C.A."/>
            <person name="Min B."/>
            <person name="Choi I.G."/>
            <person name="Lipzen A."/>
            <person name="Daum C.G."/>
            <person name="Aanen D.K."/>
            <person name="Tsang A."/>
            <person name="Henrissat B."/>
            <person name="Bilanenko E.N."/>
            <person name="de Vries R.P."/>
            <person name="van Kan J.A.L."/>
            <person name="Grigoriev I.V."/>
            <person name="Debets A.J.M."/>
        </authorList>
    </citation>
    <scope>NUCLEOTIDE SEQUENCE [LARGE SCALE GENOMIC DNA]</scope>
    <source>
        <strain evidence="2 3">F11</strain>
    </source>
</reference>
<dbReference type="PANTHER" id="PTHR23146">
    <property type="entry name" value="LEO1 PROTEIN"/>
    <property type="match status" value="1"/>
</dbReference>
<dbReference type="RefSeq" id="XP_028464677.1">
    <property type="nucleotide sequence ID" value="XM_028613576.1"/>
</dbReference>
<feature type="compositionally biased region" description="Acidic residues" evidence="1">
    <location>
        <begin position="403"/>
        <end position="417"/>
    </location>
</feature>
<evidence type="ECO:0008006" key="4">
    <source>
        <dbReference type="Google" id="ProtNLM"/>
    </source>
</evidence>
<evidence type="ECO:0000313" key="3">
    <source>
        <dbReference type="Proteomes" id="UP000272025"/>
    </source>
</evidence>
<feature type="compositionally biased region" description="Gly residues" evidence="1">
    <location>
        <begin position="283"/>
        <end position="298"/>
    </location>
</feature>
<dbReference type="STRING" id="1314773.A0A3N2PQT6"/>
<dbReference type="AlphaFoldDB" id="A0A3N2PQT6"/>
<dbReference type="GO" id="GO:0006368">
    <property type="term" value="P:transcription elongation by RNA polymerase II"/>
    <property type="evidence" value="ECO:0007669"/>
    <property type="project" value="InterPro"/>
</dbReference>
<proteinExistence type="predicted"/>
<accession>A0A3N2PQT6</accession>
<keyword evidence="3" id="KW-1185">Reference proteome</keyword>
<dbReference type="GO" id="GO:0032968">
    <property type="term" value="P:positive regulation of transcription elongation by RNA polymerase II"/>
    <property type="evidence" value="ECO:0007669"/>
    <property type="project" value="TreeGrafter"/>
</dbReference>
<feature type="compositionally biased region" description="Acidic residues" evidence="1">
    <location>
        <begin position="351"/>
        <end position="391"/>
    </location>
</feature>
<gene>
    <name evidence="2" type="ORF">SODALDRAFT_352106</name>
</gene>
<dbReference type="PANTHER" id="PTHR23146:SF0">
    <property type="entry name" value="RNA POLYMERASE-ASSOCIATED PROTEIN LEO1"/>
    <property type="match status" value="1"/>
</dbReference>
<feature type="region of interest" description="Disordered" evidence="1">
    <location>
        <begin position="1"/>
        <end position="76"/>
    </location>
</feature>
<dbReference type="Pfam" id="PF04004">
    <property type="entry name" value="Leo1"/>
    <property type="match status" value="1"/>
</dbReference>
<evidence type="ECO:0000256" key="1">
    <source>
        <dbReference type="SAM" id="MobiDB-lite"/>
    </source>
</evidence>
<dbReference type="InterPro" id="IPR007149">
    <property type="entry name" value="Leo1"/>
</dbReference>
<dbReference type="GeneID" id="39582054"/>
<dbReference type="Proteomes" id="UP000272025">
    <property type="component" value="Unassembled WGS sequence"/>
</dbReference>
<name>A0A3N2PQT6_SODAK</name>
<feature type="compositionally biased region" description="Acidic residues" evidence="1">
    <location>
        <begin position="1"/>
        <end position="26"/>
    </location>
</feature>
<feature type="region of interest" description="Disordered" evidence="1">
    <location>
        <begin position="251"/>
        <end position="436"/>
    </location>
</feature>